<dbReference type="Proteomes" id="UP000309389">
    <property type="component" value="Unassembled WGS sequence"/>
</dbReference>
<organism evidence="1 2">
    <name type="scientific">Alteraurantiacibacter aquimixticola</name>
    <dbReference type="NCBI Taxonomy" id="2489173"/>
    <lineage>
        <taxon>Bacteria</taxon>
        <taxon>Pseudomonadati</taxon>
        <taxon>Pseudomonadota</taxon>
        <taxon>Alphaproteobacteria</taxon>
        <taxon>Sphingomonadales</taxon>
        <taxon>Erythrobacteraceae</taxon>
        <taxon>Alteraurantiacibacter</taxon>
    </lineage>
</organism>
<dbReference type="EMBL" id="SSHH01000001">
    <property type="protein sequence ID" value="TIX51747.1"/>
    <property type="molecule type" value="Genomic_DNA"/>
</dbReference>
<dbReference type="RefSeq" id="WP_136692529.1">
    <property type="nucleotide sequence ID" value="NZ_SSHH01000001.1"/>
</dbReference>
<dbReference type="OrthoDB" id="7403919at2"/>
<keyword evidence="2" id="KW-1185">Reference proteome</keyword>
<protein>
    <submittedName>
        <fullName evidence="1">Ribonuclease</fullName>
    </submittedName>
</protein>
<reference evidence="1 2" key="1">
    <citation type="submission" date="2019-04" db="EMBL/GenBank/DDBJ databases">
        <title>Altererythrobacter aquimixticola sp. nov., isolated from sediment of junction between the ocean and a freshwater spring.</title>
        <authorList>
            <person name="Yoon J.-H."/>
        </authorList>
    </citation>
    <scope>NUCLEOTIDE SEQUENCE [LARGE SCALE GENOMIC DNA]</scope>
    <source>
        <strain evidence="1 2">SSKS-13</strain>
    </source>
</reference>
<sequence length="319" mass="34560">MAEWLIEDGIGEERALLVENGHAIAARLQWPGELTAGAILEGVLTSRRKGSPRGQARFENGEEALVDRLPRDAAEGSQMRFEIMRGAVGEAKRRKLAHARPTDAPLCPAPTLAERLGGKLVRRFPDDLWEEVLDECLSGTVDFPGGSLHFSPTPAMVLVDVDGQLPPRELALAAVEPLARAIMRWSLGGVIGVDFPTLQAKEDRKPIDSALGVALADWDHERTAMNGFGFVQLVARMEGPSLLHRTHFQRSAAAARLLLRRAEDVGDPGVILLTAHPAVLAALREEWLEELARRTGRQVRTQADPALALAAGFAQAVSA</sequence>
<dbReference type="AlphaFoldDB" id="A0A4V4U8X6"/>
<name>A0A4V4U8X6_9SPHN</name>
<accession>A0A4V4U8X6</accession>
<proteinExistence type="predicted"/>
<gene>
    <name evidence="1" type="ORF">E5222_04680</name>
</gene>
<comment type="caution">
    <text evidence="1">The sequence shown here is derived from an EMBL/GenBank/DDBJ whole genome shotgun (WGS) entry which is preliminary data.</text>
</comment>
<evidence type="ECO:0000313" key="2">
    <source>
        <dbReference type="Proteomes" id="UP000309389"/>
    </source>
</evidence>
<evidence type="ECO:0000313" key="1">
    <source>
        <dbReference type="EMBL" id="TIX51747.1"/>
    </source>
</evidence>